<reference evidence="4 5" key="1">
    <citation type="submission" date="2019-06" db="EMBL/GenBank/DDBJ databases">
        <authorList>
            <person name="Rodrigo-Torres L."/>
            <person name="Arahal R. D."/>
            <person name="Lucena T."/>
        </authorList>
    </citation>
    <scope>NUCLEOTIDE SEQUENCE [LARGE SCALE GENOMIC DNA]</scope>
    <source>
        <strain evidence="4 5">INIA P508</strain>
    </source>
</reference>
<evidence type="ECO:0000256" key="1">
    <source>
        <dbReference type="ARBA" id="ARBA00023125"/>
    </source>
</evidence>
<evidence type="ECO:0000313" key="4">
    <source>
        <dbReference type="EMBL" id="VTZ93660.1"/>
    </source>
</evidence>
<dbReference type="AlphaFoldDB" id="A0A508YV09"/>
<dbReference type="PANTHER" id="PTHR43479:SF11">
    <property type="entry name" value="ACREF_ENVCD OPERON REPRESSOR-RELATED"/>
    <property type="match status" value="1"/>
</dbReference>
<proteinExistence type="predicted"/>
<dbReference type="EMBL" id="CABFNH010000034">
    <property type="protein sequence ID" value="VTZ93660.1"/>
    <property type="molecule type" value="Genomic_DNA"/>
</dbReference>
<dbReference type="SUPFAM" id="SSF46689">
    <property type="entry name" value="Homeodomain-like"/>
    <property type="match status" value="1"/>
</dbReference>
<evidence type="ECO:0000259" key="3">
    <source>
        <dbReference type="PROSITE" id="PS50977"/>
    </source>
</evidence>
<gene>
    <name evidence="4" type="primary">fadR_2</name>
    <name evidence="4" type="ORF">LMUP508_02000</name>
</gene>
<dbReference type="PANTHER" id="PTHR43479">
    <property type="entry name" value="ACREF/ENVCD OPERON REPRESSOR-RELATED"/>
    <property type="match status" value="1"/>
</dbReference>
<organism evidence="4 5">
    <name type="scientific">Limosilactobacillus mucosae</name>
    <name type="common">Lactobacillus mucosae</name>
    <dbReference type="NCBI Taxonomy" id="97478"/>
    <lineage>
        <taxon>Bacteria</taxon>
        <taxon>Bacillati</taxon>
        <taxon>Bacillota</taxon>
        <taxon>Bacilli</taxon>
        <taxon>Lactobacillales</taxon>
        <taxon>Lactobacillaceae</taxon>
        <taxon>Limosilactobacillus</taxon>
    </lineage>
</organism>
<name>A0A508YV09_LIMMU</name>
<evidence type="ECO:0000313" key="5">
    <source>
        <dbReference type="Proteomes" id="UP000365705"/>
    </source>
</evidence>
<dbReference type="InterPro" id="IPR009057">
    <property type="entry name" value="Homeodomain-like_sf"/>
</dbReference>
<sequence>MINMREKDQSKKAKIIQAVFEIVDRDGLAGLSFGKIAKWAGISSGTPYVYYRDKTDMLSQIYVAAKQQLESGLDEQLAQTDSTKEQLITCLEYFARQYIKYPLQANYIMAIHAAPELITPTARQEGASFTNSLSGLYCRLCKESQAAVVGDQFLVGALLLGPIMWLLRQAKLNNTQVDDAQIKRVVRISVNGLFEEENHETSL</sequence>
<feature type="DNA-binding region" description="H-T-H motif" evidence="2">
    <location>
        <begin position="32"/>
        <end position="51"/>
    </location>
</feature>
<feature type="domain" description="HTH tetR-type" evidence="3">
    <location>
        <begin position="9"/>
        <end position="69"/>
    </location>
</feature>
<dbReference type="InterPro" id="IPR050624">
    <property type="entry name" value="HTH-type_Tx_Regulator"/>
</dbReference>
<dbReference type="InterPro" id="IPR001647">
    <property type="entry name" value="HTH_TetR"/>
</dbReference>
<protein>
    <submittedName>
        <fullName evidence="4">Fatty acid metabolism regulator protein</fullName>
    </submittedName>
</protein>
<dbReference type="Proteomes" id="UP000365705">
    <property type="component" value="Unassembled WGS sequence"/>
</dbReference>
<dbReference type="PROSITE" id="PS50977">
    <property type="entry name" value="HTH_TETR_2"/>
    <property type="match status" value="1"/>
</dbReference>
<keyword evidence="1 2" id="KW-0238">DNA-binding</keyword>
<dbReference type="GO" id="GO:0003677">
    <property type="term" value="F:DNA binding"/>
    <property type="evidence" value="ECO:0007669"/>
    <property type="project" value="UniProtKB-UniRule"/>
</dbReference>
<accession>A0A508YV09</accession>
<dbReference type="Gene3D" id="1.10.357.10">
    <property type="entry name" value="Tetracycline Repressor, domain 2"/>
    <property type="match status" value="1"/>
</dbReference>
<evidence type="ECO:0000256" key="2">
    <source>
        <dbReference type="PROSITE-ProRule" id="PRU00335"/>
    </source>
</evidence>
<dbReference type="RefSeq" id="WP_143113515.1">
    <property type="nucleotide sequence ID" value="NZ_CABFNH010000034.1"/>
</dbReference>